<dbReference type="EMBL" id="HBIV01034060">
    <property type="protein sequence ID" value="CAE0672655.1"/>
    <property type="molecule type" value="Transcribed_RNA"/>
</dbReference>
<feature type="compositionally biased region" description="Basic residues" evidence="2">
    <location>
        <begin position="1"/>
        <end position="10"/>
    </location>
</feature>
<dbReference type="PROSITE" id="PS50222">
    <property type="entry name" value="EF_HAND_2"/>
    <property type="match status" value="1"/>
</dbReference>
<accession>A0A7S3Z607</accession>
<dbReference type="InterPro" id="IPR018247">
    <property type="entry name" value="EF_Hand_1_Ca_BS"/>
</dbReference>
<organism evidence="4">
    <name type="scientific">Lotharella globosa</name>
    <dbReference type="NCBI Taxonomy" id="91324"/>
    <lineage>
        <taxon>Eukaryota</taxon>
        <taxon>Sar</taxon>
        <taxon>Rhizaria</taxon>
        <taxon>Cercozoa</taxon>
        <taxon>Chlorarachniophyceae</taxon>
        <taxon>Lotharella</taxon>
    </lineage>
</organism>
<dbReference type="AlphaFoldDB" id="A0A7S3Z607"/>
<dbReference type="Gene3D" id="1.10.238.10">
    <property type="entry name" value="EF-hand"/>
    <property type="match status" value="1"/>
</dbReference>
<dbReference type="SMART" id="SM00054">
    <property type="entry name" value="EFh"/>
    <property type="match status" value="1"/>
</dbReference>
<evidence type="ECO:0000256" key="2">
    <source>
        <dbReference type="SAM" id="MobiDB-lite"/>
    </source>
</evidence>
<evidence type="ECO:0000256" key="1">
    <source>
        <dbReference type="ARBA" id="ARBA00022837"/>
    </source>
</evidence>
<dbReference type="CDD" id="cd00051">
    <property type="entry name" value="EFh"/>
    <property type="match status" value="1"/>
</dbReference>
<dbReference type="SUPFAM" id="SSF47473">
    <property type="entry name" value="EF-hand"/>
    <property type="match status" value="1"/>
</dbReference>
<proteinExistence type="predicted"/>
<protein>
    <recommendedName>
        <fullName evidence="3">EF-hand domain-containing protein</fullName>
    </recommendedName>
</protein>
<dbReference type="GO" id="GO:0005509">
    <property type="term" value="F:calcium ion binding"/>
    <property type="evidence" value="ECO:0007669"/>
    <property type="project" value="InterPro"/>
</dbReference>
<keyword evidence="1" id="KW-0106">Calcium</keyword>
<reference evidence="4" key="1">
    <citation type="submission" date="2021-01" db="EMBL/GenBank/DDBJ databases">
        <authorList>
            <person name="Corre E."/>
            <person name="Pelletier E."/>
            <person name="Niang G."/>
            <person name="Scheremetjew M."/>
            <person name="Finn R."/>
            <person name="Kale V."/>
            <person name="Holt S."/>
            <person name="Cochrane G."/>
            <person name="Meng A."/>
            <person name="Brown T."/>
            <person name="Cohen L."/>
        </authorList>
    </citation>
    <scope>NUCLEOTIDE SEQUENCE</scope>
    <source>
        <strain evidence="4">CCCM811</strain>
    </source>
</reference>
<dbReference type="PROSITE" id="PS00018">
    <property type="entry name" value="EF_HAND_1"/>
    <property type="match status" value="1"/>
</dbReference>
<gene>
    <name evidence="4" type="ORF">LGLO00237_LOCUS24305</name>
</gene>
<sequence>MAPGGGHRKMDKSALKEIDQPSMETEPTEGPLVETPDEPILLTPEISVEPAKPMKPEKPEAVSVDSKQVMSNMLFGDSPVIMPRTPRLARRAMKDLFNTFTDADSISRSGFKEALRLVGRRPKANNINAVFTSLDSDGNGHIEFDEFANGLSQLSQFRAVKTSIVAGFAQHHRCCG</sequence>
<evidence type="ECO:0000259" key="3">
    <source>
        <dbReference type="PROSITE" id="PS50222"/>
    </source>
</evidence>
<feature type="domain" description="EF-hand" evidence="3">
    <location>
        <begin position="122"/>
        <end position="157"/>
    </location>
</feature>
<dbReference type="Pfam" id="PF13833">
    <property type="entry name" value="EF-hand_8"/>
    <property type="match status" value="1"/>
</dbReference>
<name>A0A7S3Z607_9EUKA</name>
<dbReference type="InterPro" id="IPR011992">
    <property type="entry name" value="EF-hand-dom_pair"/>
</dbReference>
<feature type="region of interest" description="Disordered" evidence="2">
    <location>
        <begin position="1"/>
        <end position="39"/>
    </location>
</feature>
<evidence type="ECO:0000313" key="4">
    <source>
        <dbReference type="EMBL" id="CAE0672655.1"/>
    </source>
</evidence>
<dbReference type="InterPro" id="IPR002048">
    <property type="entry name" value="EF_hand_dom"/>
</dbReference>